<evidence type="ECO:0000313" key="4">
    <source>
        <dbReference type="EMBL" id="OCQ52002.1"/>
    </source>
</evidence>
<dbReference type="SUPFAM" id="SSF103378">
    <property type="entry name" value="2-methylcitrate dehydratase PrpD"/>
    <property type="match status" value="1"/>
</dbReference>
<accession>A0A1C0U245</accession>
<dbReference type="Gene3D" id="1.10.4100.10">
    <property type="entry name" value="2-methylcitrate dehydratase PrpD"/>
    <property type="match status" value="1"/>
</dbReference>
<dbReference type="InterPro" id="IPR042183">
    <property type="entry name" value="MmgE/PrpD_sf_1"/>
</dbReference>
<dbReference type="AlphaFoldDB" id="A0A1C0U245"/>
<dbReference type="PANTHER" id="PTHR16943:SF8">
    <property type="entry name" value="2-METHYLCITRATE DEHYDRATASE"/>
    <property type="match status" value="1"/>
</dbReference>
<dbReference type="InterPro" id="IPR042188">
    <property type="entry name" value="MmgE/PrpD_sf_2"/>
</dbReference>
<dbReference type="PANTHER" id="PTHR16943">
    <property type="entry name" value="2-METHYLCITRATE DEHYDRATASE-RELATED"/>
    <property type="match status" value="1"/>
</dbReference>
<reference evidence="4 5" key="1">
    <citation type="submission" date="2015-12" db="EMBL/GenBank/DDBJ databases">
        <title>Genome comparisons provide insights into the role of secondary metabolites in the pathogenic phase of the Photorhabdus life cycle.</title>
        <authorList>
            <person name="Tobias N.J."/>
            <person name="Mishra B."/>
            <person name="Gupta D.K."/>
            <person name="Thines M."/>
            <person name="Stinear T.P."/>
            <person name="Bode H.B."/>
        </authorList>
    </citation>
    <scope>NUCLEOTIDE SEQUENCE [LARGE SCALE GENOMIC DNA]</scope>
    <source>
        <strain evidence="4 5">PB68.1</strain>
    </source>
</reference>
<dbReference type="InterPro" id="IPR045337">
    <property type="entry name" value="MmgE_PrpD_C"/>
</dbReference>
<dbReference type="InterPro" id="IPR036148">
    <property type="entry name" value="MmgE/PrpD_sf"/>
</dbReference>
<evidence type="ECO:0000259" key="2">
    <source>
        <dbReference type="Pfam" id="PF03972"/>
    </source>
</evidence>
<dbReference type="Gene3D" id="3.30.1330.120">
    <property type="entry name" value="2-methylcitrate dehydratase PrpD"/>
    <property type="match status" value="1"/>
</dbReference>
<dbReference type="Proteomes" id="UP000093476">
    <property type="component" value="Unassembled WGS sequence"/>
</dbReference>
<name>A0A1C0U245_9GAMM</name>
<dbReference type="PATRIC" id="fig|286156.4.peg.3174"/>
<evidence type="ECO:0000256" key="1">
    <source>
        <dbReference type="ARBA" id="ARBA00006174"/>
    </source>
</evidence>
<evidence type="ECO:0000259" key="3">
    <source>
        <dbReference type="Pfam" id="PF19305"/>
    </source>
</evidence>
<dbReference type="RefSeq" id="WP_065823669.1">
    <property type="nucleotide sequence ID" value="NZ_CAWMQZ010000100.1"/>
</dbReference>
<feature type="domain" description="MmgE/PrpD N-terminal" evidence="2">
    <location>
        <begin position="6"/>
        <end position="244"/>
    </location>
</feature>
<feature type="domain" description="MmgE/PrpD C-terminal" evidence="3">
    <location>
        <begin position="268"/>
        <end position="425"/>
    </location>
</feature>
<keyword evidence="5" id="KW-1185">Reference proteome</keyword>
<dbReference type="InterPro" id="IPR005656">
    <property type="entry name" value="MmgE_PrpD"/>
</dbReference>
<protein>
    <submittedName>
        <fullName evidence="4">2-methylcitrate dehydratase</fullName>
        <ecNumber evidence="4">4.2.1.79</ecNumber>
    </submittedName>
</protein>
<dbReference type="GO" id="GO:0047547">
    <property type="term" value="F:2-methylcitrate dehydratase activity"/>
    <property type="evidence" value="ECO:0007669"/>
    <property type="project" value="UniProtKB-EC"/>
</dbReference>
<dbReference type="STRING" id="286156.Ppb6_02796"/>
<comment type="caution">
    <text evidence="4">The sequence shown here is derived from an EMBL/GenBank/DDBJ whole genome shotgun (WGS) entry which is preliminary data.</text>
</comment>
<keyword evidence="4" id="KW-0456">Lyase</keyword>
<dbReference type="Pfam" id="PF19305">
    <property type="entry name" value="MmgE_PrpD_C"/>
    <property type="match status" value="1"/>
</dbReference>
<dbReference type="InterPro" id="IPR045336">
    <property type="entry name" value="MmgE_PrpD_N"/>
</dbReference>
<proteinExistence type="inferred from homology"/>
<comment type="similarity">
    <text evidence="1">Belongs to the PrpD family.</text>
</comment>
<dbReference type="Pfam" id="PF03972">
    <property type="entry name" value="MmgE_PrpD_N"/>
    <property type="match status" value="1"/>
</dbReference>
<gene>
    <name evidence="4" type="primary">prpD_2</name>
    <name evidence="4" type="ORF">Ppb6_02796</name>
</gene>
<sequence>MNLESKIVSYCDSLKYSSIDHNTREIGSHCLLDIIGVLLAGTRDPGVELLTKITAGWGGKPESRVVGRILALPAPATAMLNGAAARVLDFDDVGDSLGTHPSVAILPALLAIADSIDRPISREQFMTAYIAGIELSLRLSRARKETLLESGRYDLCKVIAATAASGMLYGLTGDRLHNALGIAYTSALGETQCMIDGASTVFYQQGLVASHAVKAVIFAEQGFTGAKQFLSGRWGYYSAFEPSSNLDSIIDELGTTFVIDQLIAFKPYPTCRPNTSAVALIKEMLNGQQIDINEIEHIDVLTNQQIFDLVGSPVERKQVPQTVVEARFSLAYNIATVLTTGDLFIDDFTENAIHRKDIIDLSRKIYPRSAAECEIPELGTHGKIKIIIQFKDATQLKGEVSYAKGNAKNPMALEELIDKFKKCVVYSQNAYIHKNISAILDWILDFKNHNPDYQMLANVLFPR</sequence>
<dbReference type="EC" id="4.2.1.79" evidence="4"/>
<dbReference type="EMBL" id="LOMY01000100">
    <property type="protein sequence ID" value="OCQ52002.1"/>
    <property type="molecule type" value="Genomic_DNA"/>
</dbReference>
<evidence type="ECO:0000313" key="5">
    <source>
        <dbReference type="Proteomes" id="UP000093476"/>
    </source>
</evidence>
<organism evidence="4 5">
    <name type="scientific">Photorhabdus australis subsp. thailandensis</name>
    <dbReference type="NCBI Taxonomy" id="2805096"/>
    <lineage>
        <taxon>Bacteria</taxon>
        <taxon>Pseudomonadati</taxon>
        <taxon>Pseudomonadota</taxon>
        <taxon>Gammaproteobacteria</taxon>
        <taxon>Enterobacterales</taxon>
        <taxon>Morganellaceae</taxon>
        <taxon>Photorhabdus</taxon>
    </lineage>
</organism>